<feature type="repeat" description="WD" evidence="3">
    <location>
        <begin position="369"/>
        <end position="401"/>
    </location>
</feature>
<dbReference type="InterPro" id="IPR018391">
    <property type="entry name" value="PQQ_b-propeller_rpt"/>
</dbReference>
<dbReference type="Pfam" id="PF00400">
    <property type="entry name" value="WD40"/>
    <property type="match status" value="4"/>
</dbReference>
<dbReference type="InterPro" id="IPR019775">
    <property type="entry name" value="WD40_repeat_CS"/>
</dbReference>
<dbReference type="Proteomes" id="UP000549695">
    <property type="component" value="Unassembled WGS sequence"/>
</dbReference>
<keyword evidence="1 3" id="KW-0853">WD repeat</keyword>
<dbReference type="InterPro" id="IPR015943">
    <property type="entry name" value="WD40/YVTN_repeat-like_dom_sf"/>
</dbReference>
<dbReference type="InterPro" id="IPR001680">
    <property type="entry name" value="WD40_rpt"/>
</dbReference>
<proteinExistence type="predicted"/>
<comment type="caution">
    <text evidence="5">The sequence shown here is derived from an EMBL/GenBank/DDBJ whole genome shotgun (WGS) entry which is preliminary data.</text>
</comment>
<dbReference type="PROSITE" id="PS50082">
    <property type="entry name" value="WD_REPEATS_2"/>
    <property type="match status" value="3"/>
</dbReference>
<evidence type="ECO:0000313" key="5">
    <source>
        <dbReference type="EMBL" id="NYG04414.1"/>
    </source>
</evidence>
<dbReference type="AlphaFoldDB" id="A0A852WCF9"/>
<dbReference type="SUPFAM" id="SSF50978">
    <property type="entry name" value="WD40 repeat-like"/>
    <property type="match status" value="1"/>
</dbReference>
<dbReference type="SMART" id="SM00320">
    <property type="entry name" value="WD40"/>
    <property type="match status" value="7"/>
</dbReference>
<evidence type="ECO:0000256" key="2">
    <source>
        <dbReference type="ARBA" id="ARBA00022737"/>
    </source>
</evidence>
<organism evidence="5 6">
    <name type="scientific">Pseudonocardia alni</name>
    <name type="common">Amycolata alni</name>
    <dbReference type="NCBI Taxonomy" id="33907"/>
    <lineage>
        <taxon>Bacteria</taxon>
        <taxon>Bacillati</taxon>
        <taxon>Actinomycetota</taxon>
        <taxon>Actinomycetes</taxon>
        <taxon>Pseudonocardiales</taxon>
        <taxon>Pseudonocardiaceae</taxon>
        <taxon>Pseudonocardia</taxon>
    </lineage>
</organism>
<feature type="repeat" description="WD" evidence="3">
    <location>
        <begin position="243"/>
        <end position="274"/>
    </location>
</feature>
<evidence type="ECO:0000256" key="1">
    <source>
        <dbReference type="ARBA" id="ARBA00022574"/>
    </source>
</evidence>
<dbReference type="Gene3D" id="2.130.10.10">
    <property type="entry name" value="YVTN repeat-like/Quinoprotein amine dehydrogenase"/>
    <property type="match status" value="3"/>
</dbReference>
<dbReference type="SMART" id="SM00564">
    <property type="entry name" value="PQQ"/>
    <property type="match status" value="2"/>
</dbReference>
<dbReference type="EMBL" id="JACCCZ010000001">
    <property type="protein sequence ID" value="NYG04414.1"/>
    <property type="molecule type" value="Genomic_DNA"/>
</dbReference>
<dbReference type="PANTHER" id="PTHR19848">
    <property type="entry name" value="WD40 REPEAT PROTEIN"/>
    <property type="match status" value="1"/>
</dbReference>
<sequence>MAVETFWDGLERRIAAGEPPHGEHPGVAPDGVTPEALRRVLDLEAHHLRRSGTAPVAQHLLAGAVLAGEAALAGAARARLTAQGVPALTTRWRTRPPSAALSRVLEGHGDAVVALLAGPDGLLLSLDASGESGAWDAGTGHAVPDPLAGPGGPRPPASAVHARTVALSPDGGLVALAGDDPVVRVLATDGPARGAEVTTLAGRPGPVTALAVTGTAPTRVVAGGADGAVRVWDVTSGAAVSVARGHAGPVTALTATGQGTVVSGGVDGTLRSWDPATGAPLGLLEGGPAVVAVVVPAAGQLLAATADGALHVFALVDGVPQDAVRLDVPGDGVAVTAAACAGEGRVVVGRVDGTVQLVPTTGPGPVAELAGHGAAVRAVTADAAGTVVATGDDHGRVLVWDPARARPGAGGHTGVSPAVGAVAASTGLVVSAGRRSDGLLAHDPATGARRWSVPAGAGPLWFDPSGTRLFAVTGTATVEERYATTGVRAGAVSLPGRVLAGRGALVVTGETDGTVAVRDARSGRAFRTTRLPSAPRVAAPTPGGATVLLAADGLLACWRPAAAEVVTVALPAGLVTAVAVDDDGCHGVVCDADGRVHVWRAGSAAVTTVRADAAHLTAAAGAGRCRAVTAGSDGTAVLWDLTSATALGRVPLDAPLTAVAVGGGTVVVGDGCGEVHCLDLLAGAAAAVPDGVIPEQGGAAVVPAPRTGTTDREAAAQLSE</sequence>
<dbReference type="RefSeq" id="WP_179762264.1">
    <property type="nucleotide sequence ID" value="NZ_BAAAJZ010000006.1"/>
</dbReference>
<reference evidence="5 6" key="1">
    <citation type="submission" date="2020-07" db="EMBL/GenBank/DDBJ databases">
        <title>Sequencing the genomes of 1000 actinobacteria strains.</title>
        <authorList>
            <person name="Klenk H.-P."/>
        </authorList>
    </citation>
    <scope>NUCLEOTIDE SEQUENCE [LARGE SCALE GENOMIC DNA]</scope>
    <source>
        <strain evidence="5 6">DSM 44749</strain>
    </source>
</reference>
<keyword evidence="2" id="KW-0677">Repeat</keyword>
<evidence type="ECO:0000256" key="4">
    <source>
        <dbReference type="SAM" id="MobiDB-lite"/>
    </source>
</evidence>
<feature type="repeat" description="WD" evidence="3">
    <location>
        <begin position="200"/>
        <end position="242"/>
    </location>
</feature>
<feature type="region of interest" description="Disordered" evidence="4">
    <location>
        <begin position="699"/>
        <end position="720"/>
    </location>
</feature>
<evidence type="ECO:0000313" key="6">
    <source>
        <dbReference type="Proteomes" id="UP000549695"/>
    </source>
</evidence>
<dbReference type="GeneID" id="98054368"/>
<dbReference type="SUPFAM" id="SSF50998">
    <property type="entry name" value="Quinoprotein alcohol dehydrogenase-like"/>
    <property type="match status" value="1"/>
</dbReference>
<dbReference type="InterPro" id="IPR020472">
    <property type="entry name" value="WD40_PAC1"/>
</dbReference>
<dbReference type="PROSITE" id="PS50294">
    <property type="entry name" value="WD_REPEATS_REGION"/>
    <property type="match status" value="2"/>
</dbReference>
<dbReference type="PANTHER" id="PTHR19848:SF8">
    <property type="entry name" value="F-BOX AND WD REPEAT DOMAIN CONTAINING 7"/>
    <property type="match status" value="1"/>
</dbReference>
<gene>
    <name evidence="5" type="ORF">HDA37_004699</name>
</gene>
<dbReference type="InterPro" id="IPR011047">
    <property type="entry name" value="Quinoprotein_ADH-like_sf"/>
</dbReference>
<protein>
    <submittedName>
        <fullName evidence="5">WD40 repeat protein</fullName>
    </submittedName>
</protein>
<accession>A0A852WCF9</accession>
<keyword evidence="6" id="KW-1185">Reference proteome</keyword>
<dbReference type="InterPro" id="IPR036322">
    <property type="entry name" value="WD40_repeat_dom_sf"/>
</dbReference>
<evidence type="ECO:0000256" key="3">
    <source>
        <dbReference type="PROSITE-ProRule" id="PRU00221"/>
    </source>
</evidence>
<dbReference type="PROSITE" id="PS00678">
    <property type="entry name" value="WD_REPEATS_1"/>
    <property type="match status" value="1"/>
</dbReference>
<dbReference type="PRINTS" id="PR00320">
    <property type="entry name" value="GPROTEINBRPT"/>
</dbReference>
<name>A0A852WCF9_PSEA5</name>